<dbReference type="InterPro" id="IPR011051">
    <property type="entry name" value="RmlC_Cupin_sf"/>
</dbReference>
<keyword evidence="4" id="KW-0028">Amino-acid biosynthesis</keyword>
<evidence type="ECO:0000256" key="4">
    <source>
        <dbReference type="ARBA" id="ARBA00022605"/>
    </source>
</evidence>
<dbReference type="Gene3D" id="2.60.120.10">
    <property type="entry name" value="Jelly Rolls"/>
    <property type="match status" value="2"/>
</dbReference>
<dbReference type="GO" id="GO:0010309">
    <property type="term" value="F:acireductone dioxygenase [iron(II)-requiring] activity"/>
    <property type="evidence" value="ECO:0007669"/>
    <property type="project" value="UniProtKB-EC"/>
</dbReference>
<evidence type="ECO:0000256" key="10">
    <source>
        <dbReference type="ARBA" id="ARBA00039005"/>
    </source>
</evidence>
<organism evidence="11 12">
    <name type="scientific">Heracleum sosnowskyi</name>
    <dbReference type="NCBI Taxonomy" id="360622"/>
    <lineage>
        <taxon>Eukaryota</taxon>
        <taxon>Viridiplantae</taxon>
        <taxon>Streptophyta</taxon>
        <taxon>Embryophyta</taxon>
        <taxon>Tracheophyta</taxon>
        <taxon>Spermatophyta</taxon>
        <taxon>Magnoliopsida</taxon>
        <taxon>eudicotyledons</taxon>
        <taxon>Gunneridae</taxon>
        <taxon>Pentapetalae</taxon>
        <taxon>asterids</taxon>
        <taxon>campanulids</taxon>
        <taxon>Apiales</taxon>
        <taxon>Apiaceae</taxon>
        <taxon>Apioideae</taxon>
        <taxon>apioid superclade</taxon>
        <taxon>Tordylieae</taxon>
        <taxon>Tordyliinae</taxon>
        <taxon>Heracleum</taxon>
    </lineage>
</organism>
<evidence type="ECO:0000256" key="8">
    <source>
        <dbReference type="ARBA" id="ARBA00023004"/>
    </source>
</evidence>
<dbReference type="PANTHER" id="PTHR23418">
    <property type="entry name" value="ACIREDUCTONE DIOXYGENASE"/>
    <property type="match status" value="1"/>
</dbReference>
<reference evidence="11" key="1">
    <citation type="submission" date="2023-02" db="EMBL/GenBank/DDBJ databases">
        <title>Genome of toxic invasive species Heracleum sosnowskyi carries increased number of genes despite the absence of recent whole-genome duplications.</title>
        <authorList>
            <person name="Schelkunov M."/>
            <person name="Shtratnikova V."/>
            <person name="Makarenko M."/>
            <person name="Klepikova A."/>
            <person name="Omelchenko D."/>
            <person name="Novikova G."/>
            <person name="Obukhova E."/>
            <person name="Bogdanov V."/>
            <person name="Penin A."/>
            <person name="Logacheva M."/>
        </authorList>
    </citation>
    <scope>NUCLEOTIDE SEQUENCE</scope>
    <source>
        <strain evidence="11">Hsosn_3</strain>
        <tissue evidence="11">Leaf</tissue>
    </source>
</reference>
<dbReference type="EC" id="1.13.11.54" evidence="10"/>
<sequence>MQMGSTEKDDREEVLQAWYMDDSDEDQQLPHHRNPMEFVSLEKLSGLSNSSPSLSFLGGYYDVRDINDRWIRVMVKKGGMIILPAGMYHRFTLDANNHVKVMRLFVGDPIWTPYSRPHDHLPARKEYLESFVHKAAANTSVDATA</sequence>
<comment type="caution">
    <text evidence="11">The sequence shown here is derived from an EMBL/GenBank/DDBJ whole genome shotgun (WGS) entry which is preliminary data.</text>
</comment>
<dbReference type="GO" id="GO:0009086">
    <property type="term" value="P:methionine biosynthetic process"/>
    <property type="evidence" value="ECO:0007669"/>
    <property type="project" value="UniProtKB-KW"/>
</dbReference>
<keyword evidence="3" id="KW-0533">Nickel</keyword>
<evidence type="ECO:0000256" key="9">
    <source>
        <dbReference type="ARBA" id="ARBA00023167"/>
    </source>
</evidence>
<dbReference type="EMBL" id="JAUIZM010000004">
    <property type="protein sequence ID" value="KAK1387861.1"/>
    <property type="molecule type" value="Genomic_DNA"/>
</dbReference>
<keyword evidence="6 11" id="KW-0223">Dioxygenase</keyword>
<evidence type="ECO:0000256" key="6">
    <source>
        <dbReference type="ARBA" id="ARBA00022964"/>
    </source>
</evidence>
<evidence type="ECO:0000256" key="7">
    <source>
        <dbReference type="ARBA" id="ARBA00023002"/>
    </source>
</evidence>
<protein>
    <recommendedName>
        <fullName evidence="10">acireductone dioxygenase (Fe(2+)-requiring)</fullName>
        <ecNumber evidence="10">1.13.11.54</ecNumber>
    </recommendedName>
</protein>
<dbReference type="Pfam" id="PF03079">
    <property type="entry name" value="ARD"/>
    <property type="match status" value="1"/>
</dbReference>
<evidence type="ECO:0000313" key="12">
    <source>
        <dbReference type="Proteomes" id="UP001237642"/>
    </source>
</evidence>
<dbReference type="CDD" id="cd02232">
    <property type="entry name" value="cupin_ARD"/>
    <property type="match status" value="1"/>
</dbReference>
<proteinExistence type="predicted"/>
<keyword evidence="12" id="KW-1185">Reference proteome</keyword>
<keyword evidence="8" id="KW-0408">Iron</keyword>
<evidence type="ECO:0000256" key="5">
    <source>
        <dbReference type="ARBA" id="ARBA00022723"/>
    </source>
</evidence>
<dbReference type="InterPro" id="IPR014710">
    <property type="entry name" value="RmlC-like_jellyroll"/>
</dbReference>
<keyword evidence="9" id="KW-0486">Methionine biosynthesis</keyword>
<comment type="cofactor">
    <cofactor evidence="2">
        <name>Fe(2+)</name>
        <dbReference type="ChEBI" id="CHEBI:29033"/>
    </cofactor>
</comment>
<reference evidence="11" key="2">
    <citation type="submission" date="2023-05" db="EMBL/GenBank/DDBJ databases">
        <authorList>
            <person name="Schelkunov M.I."/>
        </authorList>
    </citation>
    <scope>NUCLEOTIDE SEQUENCE</scope>
    <source>
        <strain evidence="11">Hsosn_3</strain>
        <tissue evidence="11">Leaf</tissue>
    </source>
</reference>
<comment type="catalytic activity">
    <reaction evidence="1">
        <text>1,2-dihydroxy-5-(methylsulfanyl)pent-1-en-3-one + O2 = 4-methylsulfanyl-2-oxobutanoate + formate + 2 H(+)</text>
        <dbReference type="Rhea" id="RHEA:24504"/>
        <dbReference type="ChEBI" id="CHEBI:15378"/>
        <dbReference type="ChEBI" id="CHEBI:15379"/>
        <dbReference type="ChEBI" id="CHEBI:15740"/>
        <dbReference type="ChEBI" id="CHEBI:16723"/>
        <dbReference type="ChEBI" id="CHEBI:49252"/>
        <dbReference type="EC" id="1.13.11.54"/>
    </reaction>
</comment>
<dbReference type="Proteomes" id="UP001237642">
    <property type="component" value="Unassembled WGS sequence"/>
</dbReference>
<keyword evidence="7" id="KW-0560">Oxidoreductase</keyword>
<dbReference type="GO" id="GO:0046872">
    <property type="term" value="F:metal ion binding"/>
    <property type="evidence" value="ECO:0007669"/>
    <property type="project" value="UniProtKB-KW"/>
</dbReference>
<dbReference type="InterPro" id="IPR004313">
    <property type="entry name" value="ARD"/>
</dbReference>
<evidence type="ECO:0000313" key="11">
    <source>
        <dbReference type="EMBL" id="KAK1387861.1"/>
    </source>
</evidence>
<keyword evidence="5" id="KW-0479">Metal-binding</keyword>
<evidence type="ECO:0000256" key="2">
    <source>
        <dbReference type="ARBA" id="ARBA00001954"/>
    </source>
</evidence>
<evidence type="ECO:0000256" key="1">
    <source>
        <dbReference type="ARBA" id="ARBA00000428"/>
    </source>
</evidence>
<name>A0AAD8ILT6_9APIA</name>
<evidence type="ECO:0000256" key="3">
    <source>
        <dbReference type="ARBA" id="ARBA00022596"/>
    </source>
</evidence>
<dbReference type="AlphaFoldDB" id="A0AAD8ILT6"/>
<dbReference type="PANTHER" id="PTHR23418:SF0">
    <property type="entry name" value="ACIREDUCTONE DIOXYGENASE"/>
    <property type="match status" value="1"/>
</dbReference>
<accession>A0AAD8ILT6</accession>
<gene>
    <name evidence="11" type="ORF">POM88_016039</name>
</gene>
<dbReference type="SUPFAM" id="SSF51182">
    <property type="entry name" value="RmlC-like cupins"/>
    <property type="match status" value="1"/>
</dbReference>